<dbReference type="PROSITE" id="PS00116">
    <property type="entry name" value="DNA_POLYMERASE_B"/>
    <property type="match status" value="1"/>
</dbReference>
<evidence type="ECO:0000256" key="13">
    <source>
        <dbReference type="SAM" id="MobiDB-lite"/>
    </source>
</evidence>
<dbReference type="InterPro" id="IPR038256">
    <property type="entry name" value="Pol_alpha_znc_sf"/>
</dbReference>
<dbReference type="SUPFAM" id="SSF53098">
    <property type="entry name" value="Ribonuclease H-like"/>
    <property type="match status" value="1"/>
</dbReference>
<reference evidence="18" key="1">
    <citation type="submission" date="2022-11" db="EMBL/GenBank/DDBJ databases">
        <authorList>
            <person name="Petersen C."/>
        </authorList>
    </citation>
    <scope>NUCLEOTIDE SEQUENCE</scope>
    <source>
        <strain evidence="18">IBT 34128</strain>
    </source>
</reference>
<accession>A0A9W9EH33</accession>
<evidence type="ECO:0000256" key="4">
    <source>
        <dbReference type="ARBA" id="ARBA00022695"/>
    </source>
</evidence>
<feature type="region of interest" description="Disordered" evidence="13">
    <location>
        <begin position="271"/>
        <end position="300"/>
    </location>
</feature>
<dbReference type="GO" id="GO:0006281">
    <property type="term" value="P:DNA repair"/>
    <property type="evidence" value="ECO:0007669"/>
    <property type="project" value="UniProtKB-ARBA"/>
</dbReference>
<feature type="domain" description="DNA-directed DNA polymerase family B multifunctional" evidence="14">
    <location>
        <begin position="784"/>
        <end position="1229"/>
    </location>
</feature>
<evidence type="ECO:0000256" key="11">
    <source>
        <dbReference type="ARBA" id="ARBA00023242"/>
    </source>
</evidence>
<dbReference type="GO" id="GO:0003697">
    <property type="term" value="F:single-stranded DNA binding"/>
    <property type="evidence" value="ECO:0007669"/>
    <property type="project" value="TreeGrafter"/>
</dbReference>
<evidence type="ECO:0000259" key="14">
    <source>
        <dbReference type="Pfam" id="PF00136"/>
    </source>
</evidence>
<dbReference type="InterPro" id="IPR043502">
    <property type="entry name" value="DNA/RNA_pol_sf"/>
</dbReference>
<evidence type="ECO:0000256" key="12">
    <source>
        <dbReference type="RuleBase" id="RU000442"/>
    </source>
</evidence>
<evidence type="ECO:0000259" key="17">
    <source>
        <dbReference type="Pfam" id="PF12254"/>
    </source>
</evidence>
<protein>
    <recommendedName>
        <fullName evidence="12">DNA polymerase</fullName>
        <ecNumber evidence="12">2.7.7.7</ecNumber>
    </recommendedName>
</protein>
<keyword evidence="7" id="KW-0863">Zinc-finger</keyword>
<gene>
    <name evidence="18" type="ORF">NUU61_009962</name>
</gene>
<evidence type="ECO:0000256" key="2">
    <source>
        <dbReference type="ARBA" id="ARBA00005755"/>
    </source>
</evidence>
<evidence type="ECO:0000256" key="6">
    <source>
        <dbReference type="ARBA" id="ARBA00022723"/>
    </source>
</evidence>
<keyword evidence="10 12" id="KW-0238">DNA-binding</keyword>
<dbReference type="CDD" id="cd05776">
    <property type="entry name" value="DNA_polB_alpha_exo"/>
    <property type="match status" value="1"/>
</dbReference>
<dbReference type="GO" id="GO:0008270">
    <property type="term" value="F:zinc ion binding"/>
    <property type="evidence" value="ECO:0007669"/>
    <property type="project" value="UniProtKB-KW"/>
</dbReference>
<keyword evidence="5 12" id="KW-0235">DNA replication</keyword>
<dbReference type="Pfam" id="PF00136">
    <property type="entry name" value="DNA_pol_B"/>
    <property type="match status" value="1"/>
</dbReference>
<dbReference type="GO" id="GO:0006272">
    <property type="term" value="P:leading strand elongation"/>
    <property type="evidence" value="ECO:0007669"/>
    <property type="project" value="TreeGrafter"/>
</dbReference>
<keyword evidence="6" id="KW-0479">Metal-binding</keyword>
<dbReference type="Pfam" id="PF08996">
    <property type="entry name" value="zf-DNA_Pol"/>
    <property type="match status" value="1"/>
</dbReference>
<dbReference type="InterPro" id="IPR036397">
    <property type="entry name" value="RNaseH_sf"/>
</dbReference>
<feature type="domain" description="DNA polymerase alpha catalytic subunit N-terminal" evidence="17">
    <location>
        <begin position="8"/>
        <end position="72"/>
    </location>
</feature>
<dbReference type="GO" id="GO:0003682">
    <property type="term" value="F:chromatin binding"/>
    <property type="evidence" value="ECO:0007669"/>
    <property type="project" value="TreeGrafter"/>
</dbReference>
<evidence type="ECO:0000256" key="3">
    <source>
        <dbReference type="ARBA" id="ARBA00022679"/>
    </source>
</evidence>
<dbReference type="GO" id="GO:0006273">
    <property type="term" value="P:lagging strand elongation"/>
    <property type="evidence" value="ECO:0007669"/>
    <property type="project" value="TreeGrafter"/>
</dbReference>
<dbReference type="GO" id="GO:0003887">
    <property type="term" value="F:DNA-directed DNA polymerase activity"/>
    <property type="evidence" value="ECO:0007669"/>
    <property type="project" value="UniProtKB-KW"/>
</dbReference>
<dbReference type="InterPro" id="IPR017964">
    <property type="entry name" value="DNA-dir_DNA_pol_B_CS"/>
</dbReference>
<sequence length="1461" mass="166168">MPSARDRLAELRALRASGKKRLSTYEVEDQGDIYDEVDDDGYKKVIRNRLDQDDFVVDDNGAGYADDGREVWNEQTVEYESDDSDELPARGKAAKRKREEEQQRKEKINNGISKYFNSGSAAATAPKPRPVATAEDDAFMADLLGEVDTNVVSNHAPTQNIVKSETRRKVRVLSPPLSEKRRREKIQTKDENNIPGSPIKEQPIIPSDDLDDDPLPMADDDDVHMSDPMPSSPISKAVERKTTTPIKTEVSDDEDNDLMDVAEATGDSDTKTLTVNMTGSRPPPKIKKEVLPTPASSSPVKALPEVMDASWNDVRSKLNVLSSPAPELRTFGKLRAQDVVEEDGSLRMFWLDYTEVNGSLCLFGKVKNKQNGSFTSAFVKVDNVLRKLFFLPREYRRKQGRETEEDVEMEDVYQEVDEMMTRLRVGMHKIKPSTRKYAFEMPGVPKEAEYLKLLYPYDKPALPMDVKGETFSHVFGTNTSLFEQFVLWKNIMGPCWLRIDEADFSAVNNASWCKFECQASKPALISPVPDSENLDTPPLTLMSLSFRTQLNVKENKQEILIASARVYENVSLTDTTPPEKLPCKTFTVMRPAGASYPMHFEAETRKQRGMFMLEKSEQFLLSKFLALFEKMDPDVIMGHQLQDVDLSILLNRMREKKTPGWHRIGRLKRGDWPKNFNRGSGFFAERQLIAGRLMCDTANDMGKSLMMKCQSWSLTEMCQLYLGQGNTRQDLDAEAALKTWATTKEGLMNFVNHCDTDTFFIAALVLRLQMLPLTKVLTNIAGNSWARTLSGTRAERNEYILLHEFHRNKYICPDKYSSRLQKAEEKMQEVDDDEAGDKKKKDKYKGGLVFEPEKGLYDRFILVMDFNSLYPSIIQEYNICFTTVDRTASAENENEEKVPDIPSSDQQQGILPRLIATLVGRRREVKKLMKDKRATPDQLALWDTKQLAFKLTANSMYGCLGYTQSRFYARPLAMLTTFKGREILRSTKDLAESSQLRVIYGDTDSVMINTNMDNLSDALKVGDEFKKSVNERYRLLEIDIDNVFRRLLLHAKKKYAAVNLTEVDGKYVEQLEVKGLDMKRREYCALSKEVSSRLLNEVLSGEDQEVVLNRVHEYLRDLAEKMKEYVIPAQKYVIYTKLSKRPDEYPNKESMPPAQVALRDIARGKTVRPNDVISYIVTNGDSETSSLPPAKRSYSPQDVLKGNMGLKPDVEFYLLKQIFPPIERLCAPIPGTDAVRLAECLGLDVRKYQINTSSNNQQNTEIFPLESQIPDSVRFADSARLTLRCRSCKEQSVFEGLVGSSHMCTPHGIVCPNQSCQKPFTVLTIIAQLESQIRQQTARYYEGWLVCDDSACGNRSRQISVYGHRCLGPRGRAEGCLGRMSYEYSEKQIYNQLLYFAGLWDADKAKDAAAKEIGEKKDSVSALVEFNRMRFGTIKGVVDGYLKKCGRQWVEMDGLFRFMLQ</sequence>
<dbReference type="InterPro" id="IPR006133">
    <property type="entry name" value="DNA-dir_DNA_pol_B_exonuc"/>
</dbReference>
<comment type="catalytic activity">
    <reaction evidence="12">
        <text>DNA(n) + a 2'-deoxyribonucleoside 5'-triphosphate = DNA(n+1) + diphosphate</text>
        <dbReference type="Rhea" id="RHEA:22508"/>
        <dbReference type="Rhea" id="RHEA-COMP:17339"/>
        <dbReference type="Rhea" id="RHEA-COMP:17340"/>
        <dbReference type="ChEBI" id="CHEBI:33019"/>
        <dbReference type="ChEBI" id="CHEBI:61560"/>
        <dbReference type="ChEBI" id="CHEBI:173112"/>
        <dbReference type="EC" id="2.7.7.7"/>
    </reaction>
</comment>
<evidence type="ECO:0000313" key="18">
    <source>
        <dbReference type="EMBL" id="KAJ5081698.1"/>
    </source>
</evidence>
<evidence type="ECO:0000256" key="5">
    <source>
        <dbReference type="ARBA" id="ARBA00022705"/>
    </source>
</evidence>
<keyword evidence="3 12" id="KW-0808">Transferase</keyword>
<keyword evidence="9 12" id="KW-0239">DNA-directed DNA polymerase</keyword>
<dbReference type="EMBL" id="JAPMSZ010000012">
    <property type="protein sequence ID" value="KAJ5081698.1"/>
    <property type="molecule type" value="Genomic_DNA"/>
</dbReference>
<dbReference type="Pfam" id="PF03104">
    <property type="entry name" value="DNA_pol_B_exo1"/>
    <property type="match status" value="1"/>
</dbReference>
<comment type="similarity">
    <text evidence="2 12">Belongs to the DNA polymerase type-B family.</text>
</comment>
<dbReference type="Gene3D" id="3.30.70.2820">
    <property type="match status" value="1"/>
</dbReference>
<dbReference type="SMART" id="SM00486">
    <property type="entry name" value="POLBc"/>
    <property type="match status" value="1"/>
</dbReference>
<comment type="caution">
    <text evidence="18">The sequence shown here is derived from an EMBL/GenBank/DDBJ whole genome shotgun (WGS) entry which is preliminary data.</text>
</comment>
<dbReference type="NCBIfam" id="TIGR00592">
    <property type="entry name" value="pol2"/>
    <property type="match status" value="1"/>
</dbReference>
<dbReference type="FunFam" id="3.30.420.10:FF:000036">
    <property type="entry name" value="DNA polymerase"/>
    <property type="match status" value="1"/>
</dbReference>
<dbReference type="Gene3D" id="1.10.132.60">
    <property type="entry name" value="DNA polymerase family B, C-terminal domain"/>
    <property type="match status" value="1"/>
</dbReference>
<keyword evidence="4 12" id="KW-0548">Nucleotidyltransferase</keyword>
<dbReference type="Proteomes" id="UP001141434">
    <property type="component" value="Unassembled WGS sequence"/>
</dbReference>
<evidence type="ECO:0000259" key="16">
    <source>
        <dbReference type="Pfam" id="PF08996"/>
    </source>
</evidence>
<dbReference type="PANTHER" id="PTHR45861">
    <property type="entry name" value="DNA POLYMERASE ALPHA CATALYTIC SUBUNIT"/>
    <property type="match status" value="1"/>
</dbReference>
<feature type="region of interest" description="Disordered" evidence="13">
    <location>
        <begin position="155"/>
        <end position="251"/>
    </location>
</feature>
<dbReference type="EC" id="2.7.7.7" evidence="12"/>
<dbReference type="InterPro" id="IPR042087">
    <property type="entry name" value="DNA_pol_B_thumb"/>
</dbReference>
<dbReference type="GO" id="GO:0003688">
    <property type="term" value="F:DNA replication origin binding"/>
    <property type="evidence" value="ECO:0007669"/>
    <property type="project" value="TreeGrafter"/>
</dbReference>
<reference evidence="18" key="2">
    <citation type="journal article" date="2023" name="IMA Fungus">
        <title>Comparative genomic study of the Penicillium genus elucidates a diverse pangenome and 15 lateral gene transfer events.</title>
        <authorList>
            <person name="Petersen C."/>
            <person name="Sorensen T."/>
            <person name="Nielsen M.R."/>
            <person name="Sondergaard T.E."/>
            <person name="Sorensen J.L."/>
            <person name="Fitzpatrick D.A."/>
            <person name="Frisvad J.C."/>
            <person name="Nielsen K.L."/>
        </authorList>
    </citation>
    <scope>NUCLEOTIDE SEQUENCE</scope>
    <source>
        <strain evidence="18">IBT 34128</strain>
    </source>
</reference>
<evidence type="ECO:0000256" key="1">
    <source>
        <dbReference type="ARBA" id="ARBA00004123"/>
    </source>
</evidence>
<dbReference type="OrthoDB" id="6755010at2759"/>
<feature type="compositionally biased region" description="Acidic residues" evidence="13">
    <location>
        <begin position="208"/>
        <end position="222"/>
    </location>
</feature>
<feature type="compositionally biased region" description="Basic and acidic residues" evidence="13">
    <location>
        <begin position="178"/>
        <end position="192"/>
    </location>
</feature>
<proteinExistence type="inferred from homology"/>
<comment type="subcellular location">
    <subcellularLocation>
        <location evidence="1">Nucleus</location>
    </subcellularLocation>
</comment>
<dbReference type="GO" id="GO:1902975">
    <property type="term" value="P:mitotic DNA replication initiation"/>
    <property type="evidence" value="ECO:0007669"/>
    <property type="project" value="InterPro"/>
</dbReference>
<keyword evidence="19" id="KW-1185">Reference proteome</keyword>
<feature type="compositionally biased region" description="Polar residues" evidence="13">
    <location>
        <begin position="110"/>
        <end position="121"/>
    </location>
</feature>
<dbReference type="Gene3D" id="2.40.50.730">
    <property type="match status" value="1"/>
</dbReference>
<evidence type="ECO:0000259" key="15">
    <source>
        <dbReference type="Pfam" id="PF03104"/>
    </source>
</evidence>
<name>A0A9W9EH33_9EURO</name>
<dbReference type="InterPro" id="IPR023211">
    <property type="entry name" value="DNA_pol_palm_dom_sf"/>
</dbReference>
<dbReference type="Gene3D" id="3.30.420.10">
    <property type="entry name" value="Ribonuclease H-like superfamily/Ribonuclease H"/>
    <property type="match status" value="1"/>
</dbReference>
<dbReference type="CDD" id="cd05532">
    <property type="entry name" value="POLBc_alpha"/>
    <property type="match status" value="1"/>
</dbReference>
<dbReference type="GO" id="GO:0005658">
    <property type="term" value="C:alpha DNA polymerase:primase complex"/>
    <property type="evidence" value="ECO:0007669"/>
    <property type="project" value="UniProtKB-ARBA"/>
</dbReference>
<organism evidence="18 19">
    <name type="scientific">Penicillium alfredii</name>
    <dbReference type="NCBI Taxonomy" id="1506179"/>
    <lineage>
        <taxon>Eukaryota</taxon>
        <taxon>Fungi</taxon>
        <taxon>Dikarya</taxon>
        <taxon>Ascomycota</taxon>
        <taxon>Pezizomycotina</taxon>
        <taxon>Eurotiomycetes</taxon>
        <taxon>Eurotiomycetidae</taxon>
        <taxon>Eurotiales</taxon>
        <taxon>Aspergillaceae</taxon>
        <taxon>Penicillium</taxon>
    </lineage>
</organism>
<evidence type="ECO:0000256" key="10">
    <source>
        <dbReference type="ARBA" id="ARBA00023125"/>
    </source>
</evidence>
<evidence type="ECO:0000256" key="8">
    <source>
        <dbReference type="ARBA" id="ARBA00022833"/>
    </source>
</evidence>
<dbReference type="RefSeq" id="XP_056506985.1">
    <property type="nucleotide sequence ID" value="XM_056660487.1"/>
</dbReference>
<dbReference type="Gene3D" id="1.10.3200.20">
    <property type="entry name" value="DNA Polymerase alpha, zinc finger"/>
    <property type="match status" value="1"/>
</dbReference>
<keyword evidence="8" id="KW-0862">Zinc</keyword>
<dbReference type="Gene3D" id="3.90.1600.10">
    <property type="entry name" value="Palm domain of DNA polymerase"/>
    <property type="match status" value="2"/>
</dbReference>
<dbReference type="GO" id="GO:0000166">
    <property type="term" value="F:nucleotide binding"/>
    <property type="evidence" value="ECO:0007669"/>
    <property type="project" value="InterPro"/>
</dbReference>
<evidence type="ECO:0000256" key="7">
    <source>
        <dbReference type="ARBA" id="ARBA00022771"/>
    </source>
</evidence>
<dbReference type="FunFam" id="1.10.3200.20:FF:000002">
    <property type="entry name" value="DNA polymerase"/>
    <property type="match status" value="1"/>
</dbReference>
<dbReference type="InterPro" id="IPR015088">
    <property type="entry name" value="Znf_DNA-dir_DNA_pol_B_alpha"/>
</dbReference>
<dbReference type="InterPro" id="IPR012337">
    <property type="entry name" value="RNaseH-like_sf"/>
</dbReference>
<dbReference type="PANTHER" id="PTHR45861:SF1">
    <property type="entry name" value="DNA POLYMERASE ALPHA CATALYTIC SUBUNIT"/>
    <property type="match status" value="1"/>
</dbReference>
<dbReference type="InterPro" id="IPR006172">
    <property type="entry name" value="DNA-dir_DNA_pol_B"/>
</dbReference>
<dbReference type="Pfam" id="PF12254">
    <property type="entry name" value="DNA_pol_alpha_N"/>
    <property type="match status" value="1"/>
</dbReference>
<feature type="domain" description="DNA-directed DNA polymerase family B exonuclease" evidence="15">
    <location>
        <begin position="473"/>
        <end position="717"/>
    </location>
</feature>
<keyword evidence="11" id="KW-0539">Nucleus</keyword>
<dbReference type="PRINTS" id="PR00106">
    <property type="entry name" value="DNAPOLB"/>
</dbReference>
<feature type="region of interest" description="Disordered" evidence="13">
    <location>
        <begin position="77"/>
        <end position="131"/>
    </location>
</feature>
<evidence type="ECO:0000256" key="9">
    <source>
        <dbReference type="ARBA" id="ARBA00022932"/>
    </source>
</evidence>
<dbReference type="FunFam" id="1.10.132.60:FF:000004">
    <property type="entry name" value="DNA polymerase"/>
    <property type="match status" value="1"/>
</dbReference>
<dbReference type="InterPro" id="IPR006134">
    <property type="entry name" value="DNA-dir_DNA_pol_B_multi_dom"/>
</dbReference>
<feature type="domain" description="Zinc finger DNA-directed DNA polymerase family B alpha" evidence="16">
    <location>
        <begin position="1267"/>
        <end position="1456"/>
    </location>
</feature>
<feature type="compositionally biased region" description="Basic and acidic residues" evidence="13">
    <location>
        <begin position="97"/>
        <end position="108"/>
    </location>
</feature>
<dbReference type="InterPro" id="IPR024647">
    <property type="entry name" value="DNA_pol_a_cat_su_N"/>
</dbReference>
<feature type="compositionally biased region" description="Acidic residues" evidence="13">
    <location>
        <begin position="77"/>
        <end position="86"/>
    </location>
</feature>
<dbReference type="InterPro" id="IPR045846">
    <property type="entry name" value="POLBc_alpha"/>
</dbReference>
<dbReference type="SUPFAM" id="SSF56672">
    <property type="entry name" value="DNA/RNA polymerases"/>
    <property type="match status" value="1"/>
</dbReference>
<dbReference type="FunFam" id="3.30.70.2820:FF:000001">
    <property type="entry name" value="DNA polymerase"/>
    <property type="match status" value="1"/>
</dbReference>
<dbReference type="GeneID" id="81399656"/>
<evidence type="ECO:0000313" key="19">
    <source>
        <dbReference type="Proteomes" id="UP001141434"/>
    </source>
</evidence>